<protein>
    <submittedName>
        <fullName evidence="1">Uncharacterized protein</fullName>
    </submittedName>
</protein>
<reference evidence="1 2" key="1">
    <citation type="submission" date="2019-04" db="EMBL/GenBank/DDBJ databases">
        <title>Draft genome sequences of Streptomyces avermitilis NBRC 14893.</title>
        <authorList>
            <person name="Komaki H."/>
            <person name="Tamura T."/>
            <person name="Hosoyama A."/>
        </authorList>
    </citation>
    <scope>NUCLEOTIDE SEQUENCE [LARGE SCALE GENOMIC DNA]</scope>
    <source>
        <strain evidence="1 2">NBRC 14893</strain>
    </source>
</reference>
<comment type="caution">
    <text evidence="1">The sequence shown here is derived from an EMBL/GenBank/DDBJ whole genome shotgun (WGS) entry which is preliminary data.</text>
</comment>
<evidence type="ECO:0000313" key="2">
    <source>
        <dbReference type="Proteomes" id="UP000302139"/>
    </source>
</evidence>
<sequence length="143" mass="16668">MIETDFPRQLHPYWPRLQEKTRSWLLEKRLMPADKVEEYADGLCYTDLMAGYYIGAPDEVLQAIADYSAWFFVWDDRHDRDVIHRRATAWRQLRFQLHTALDSPGIICTTGIPWWPGSRTVWCGCTRSSARSGTRGSRATSTR</sequence>
<accession>A0A4D4LWY7</accession>
<evidence type="ECO:0000313" key="1">
    <source>
        <dbReference type="EMBL" id="GDY62908.1"/>
    </source>
</evidence>
<gene>
    <name evidence="1" type="ORF">SAV14893_023010</name>
</gene>
<proteinExistence type="predicted"/>
<dbReference type="Gene3D" id="1.10.600.10">
    <property type="entry name" value="Farnesyl Diphosphate Synthase"/>
    <property type="match status" value="1"/>
</dbReference>
<dbReference type="InterPro" id="IPR008949">
    <property type="entry name" value="Isoprenoid_synthase_dom_sf"/>
</dbReference>
<dbReference type="Proteomes" id="UP000302139">
    <property type="component" value="Unassembled WGS sequence"/>
</dbReference>
<name>A0A4D4LWY7_STRAX</name>
<dbReference type="AlphaFoldDB" id="A0A4D4LWY7"/>
<dbReference type="SUPFAM" id="SSF48576">
    <property type="entry name" value="Terpenoid synthases"/>
    <property type="match status" value="1"/>
</dbReference>
<organism evidence="1 2">
    <name type="scientific">Streptomyces avermitilis</name>
    <dbReference type="NCBI Taxonomy" id="33903"/>
    <lineage>
        <taxon>Bacteria</taxon>
        <taxon>Bacillati</taxon>
        <taxon>Actinomycetota</taxon>
        <taxon>Actinomycetes</taxon>
        <taxon>Kitasatosporales</taxon>
        <taxon>Streptomycetaceae</taxon>
        <taxon>Streptomyces</taxon>
    </lineage>
</organism>
<dbReference type="EMBL" id="BJHX01000001">
    <property type="protein sequence ID" value="GDY62908.1"/>
    <property type="molecule type" value="Genomic_DNA"/>
</dbReference>